<dbReference type="InterPro" id="IPR034136">
    <property type="entry name" value="TOPRIM_Topo6A/Spo11"/>
</dbReference>
<dbReference type="KEGG" id="ehx:EMIHUDRAFT_462990"/>
<dbReference type="AlphaFoldDB" id="A0A0D3K0E4"/>
<dbReference type="GO" id="GO:0042138">
    <property type="term" value="P:meiotic DNA double-strand break formation"/>
    <property type="evidence" value="ECO:0007669"/>
    <property type="project" value="TreeGrafter"/>
</dbReference>
<dbReference type="Gene3D" id="3.40.1360.10">
    <property type="match status" value="1"/>
</dbReference>
<sequence length="363" mass="39825">MSAQLAISSLTASARTRLAAGDARAMDLSLSRVDAHAAQIMQLTGRTAHRPSVRGVAHEQLRRLAQLWLVLAALYRNLVSGKKLAQRELWYRLKPLGIFTSPQQVYDRVSESGAIIAEWTGKACPRESLGVIAAPRGSMTGTVSLATPDGPRQLDDAVYAIPGDPEECSRLRFASSRARYVVVVEKDTVFTRLLDDRFTRLLPCLLITACGYPSLAVRALVQHVVKALALPCVVLTDYNPHGMALMLCYKHGSATFAMDGYCCPELKWVGLHTADVQLLETPTAETPGRSVLAATSFQPYSDRDGAIVDGLLRNPVVANNEQLRYEAEAMRADRRKLELEALHALGPEFFAYFLRDKIISSCA</sequence>
<keyword evidence="3" id="KW-1185">Reference proteome</keyword>
<dbReference type="GO" id="GO:0003677">
    <property type="term" value="F:DNA binding"/>
    <property type="evidence" value="ECO:0007669"/>
    <property type="project" value="InterPro"/>
</dbReference>
<proteinExistence type="predicted"/>
<accession>A0A0D3K0E4</accession>
<reference evidence="3" key="1">
    <citation type="journal article" date="2013" name="Nature">
        <title>Pan genome of the phytoplankton Emiliania underpins its global distribution.</title>
        <authorList>
            <person name="Read B.A."/>
            <person name="Kegel J."/>
            <person name="Klute M.J."/>
            <person name="Kuo A."/>
            <person name="Lefebvre S.C."/>
            <person name="Maumus F."/>
            <person name="Mayer C."/>
            <person name="Miller J."/>
            <person name="Monier A."/>
            <person name="Salamov A."/>
            <person name="Young J."/>
            <person name="Aguilar M."/>
            <person name="Claverie J.M."/>
            <person name="Frickenhaus S."/>
            <person name="Gonzalez K."/>
            <person name="Herman E.K."/>
            <person name="Lin Y.C."/>
            <person name="Napier J."/>
            <person name="Ogata H."/>
            <person name="Sarno A.F."/>
            <person name="Shmutz J."/>
            <person name="Schroeder D."/>
            <person name="de Vargas C."/>
            <person name="Verret F."/>
            <person name="von Dassow P."/>
            <person name="Valentin K."/>
            <person name="Van de Peer Y."/>
            <person name="Wheeler G."/>
            <person name="Dacks J.B."/>
            <person name="Delwiche C.F."/>
            <person name="Dyhrman S.T."/>
            <person name="Glockner G."/>
            <person name="John U."/>
            <person name="Richards T."/>
            <person name="Worden A.Z."/>
            <person name="Zhang X."/>
            <person name="Grigoriev I.V."/>
            <person name="Allen A.E."/>
            <person name="Bidle K."/>
            <person name="Borodovsky M."/>
            <person name="Bowler C."/>
            <person name="Brownlee C."/>
            <person name="Cock J.M."/>
            <person name="Elias M."/>
            <person name="Gladyshev V.N."/>
            <person name="Groth M."/>
            <person name="Guda C."/>
            <person name="Hadaegh A."/>
            <person name="Iglesias-Rodriguez M.D."/>
            <person name="Jenkins J."/>
            <person name="Jones B.M."/>
            <person name="Lawson T."/>
            <person name="Leese F."/>
            <person name="Lindquist E."/>
            <person name="Lobanov A."/>
            <person name="Lomsadze A."/>
            <person name="Malik S.B."/>
            <person name="Marsh M.E."/>
            <person name="Mackinder L."/>
            <person name="Mock T."/>
            <person name="Mueller-Roeber B."/>
            <person name="Pagarete A."/>
            <person name="Parker M."/>
            <person name="Probert I."/>
            <person name="Quesneville H."/>
            <person name="Raines C."/>
            <person name="Rensing S.A."/>
            <person name="Riano-Pachon D.M."/>
            <person name="Richier S."/>
            <person name="Rokitta S."/>
            <person name="Shiraiwa Y."/>
            <person name="Soanes D.M."/>
            <person name="van der Giezen M."/>
            <person name="Wahlund T.M."/>
            <person name="Williams B."/>
            <person name="Wilson W."/>
            <person name="Wolfe G."/>
            <person name="Wurch L.L."/>
        </authorList>
    </citation>
    <scope>NUCLEOTIDE SEQUENCE</scope>
</reference>
<dbReference type="Pfam" id="PF21180">
    <property type="entry name" value="TOP6A-Spo11_Toprim"/>
    <property type="match status" value="1"/>
</dbReference>
<dbReference type="STRING" id="2903.R1F7K5"/>
<dbReference type="GeneID" id="19046578"/>
<dbReference type="SUPFAM" id="SSF56726">
    <property type="entry name" value="DNA topoisomerase IV, alpha subunit"/>
    <property type="match status" value="1"/>
</dbReference>
<evidence type="ECO:0000313" key="3">
    <source>
        <dbReference type="Proteomes" id="UP000013827"/>
    </source>
</evidence>
<evidence type="ECO:0000313" key="2">
    <source>
        <dbReference type="EnsemblProtists" id="EOD29229"/>
    </source>
</evidence>
<dbReference type="eggNOG" id="KOG2795">
    <property type="taxonomic scope" value="Eukaryota"/>
</dbReference>
<dbReference type="InterPro" id="IPR002815">
    <property type="entry name" value="Spo11/TopoVI_A"/>
</dbReference>
<organism evidence="2 3">
    <name type="scientific">Emiliania huxleyi (strain CCMP1516)</name>
    <dbReference type="NCBI Taxonomy" id="280463"/>
    <lineage>
        <taxon>Eukaryota</taxon>
        <taxon>Haptista</taxon>
        <taxon>Haptophyta</taxon>
        <taxon>Prymnesiophyceae</taxon>
        <taxon>Isochrysidales</taxon>
        <taxon>Noelaerhabdaceae</taxon>
        <taxon>Emiliania</taxon>
    </lineage>
</organism>
<name>A0A0D3K0E4_EMIH1</name>
<dbReference type="InterPro" id="IPR036078">
    <property type="entry name" value="Spo11/TopoVI_A_sf"/>
</dbReference>
<dbReference type="GO" id="GO:0007131">
    <property type="term" value="P:reciprocal meiotic recombination"/>
    <property type="evidence" value="ECO:0007669"/>
    <property type="project" value="TreeGrafter"/>
</dbReference>
<dbReference type="GO" id="GO:0000228">
    <property type="term" value="C:nuclear chromosome"/>
    <property type="evidence" value="ECO:0007669"/>
    <property type="project" value="TreeGrafter"/>
</dbReference>
<dbReference type="GO" id="GO:0003918">
    <property type="term" value="F:DNA topoisomerase type II (double strand cut, ATP-hydrolyzing) activity"/>
    <property type="evidence" value="ECO:0007669"/>
    <property type="project" value="InterPro"/>
</dbReference>
<dbReference type="InterPro" id="IPR036388">
    <property type="entry name" value="WH-like_DNA-bd_sf"/>
</dbReference>
<reference evidence="2" key="2">
    <citation type="submission" date="2024-10" db="UniProtKB">
        <authorList>
            <consortium name="EnsemblProtists"/>
        </authorList>
    </citation>
    <scope>IDENTIFICATION</scope>
</reference>
<dbReference type="PANTHER" id="PTHR10848">
    <property type="entry name" value="MEIOTIC RECOMBINATION PROTEIN SPO11"/>
    <property type="match status" value="1"/>
</dbReference>
<dbReference type="HOGENOM" id="CLU_037229_1_2_1"/>
<feature type="domain" description="Topoisomerase 6 subunit A/Spo11 TOPRIM" evidence="1">
    <location>
        <begin position="180"/>
        <end position="358"/>
    </location>
</feature>
<dbReference type="PANTHER" id="PTHR10848:SF0">
    <property type="entry name" value="MEIOTIC RECOMBINATION PROTEIN SPO11"/>
    <property type="match status" value="1"/>
</dbReference>
<evidence type="ECO:0000259" key="1">
    <source>
        <dbReference type="Pfam" id="PF21180"/>
    </source>
</evidence>
<dbReference type="PRINTS" id="PR01550">
    <property type="entry name" value="TOP6AFAMILY"/>
</dbReference>
<protein>
    <recommendedName>
        <fullName evidence="1">Topoisomerase 6 subunit A/Spo11 TOPRIM domain-containing protein</fullName>
    </recommendedName>
</protein>
<dbReference type="Gene3D" id="1.10.10.10">
    <property type="entry name" value="Winged helix-like DNA-binding domain superfamily/Winged helix DNA-binding domain"/>
    <property type="match status" value="1"/>
</dbReference>
<dbReference type="CDD" id="cd00223">
    <property type="entry name" value="TOPRIM_TopoIIB_SPO"/>
    <property type="match status" value="1"/>
</dbReference>
<dbReference type="GO" id="GO:0000706">
    <property type="term" value="P:meiotic DNA double-strand break processing"/>
    <property type="evidence" value="ECO:0007669"/>
    <property type="project" value="TreeGrafter"/>
</dbReference>
<dbReference type="PaxDb" id="2903-EOD29229"/>
<dbReference type="OMA" id="ICKSGIT"/>
<dbReference type="RefSeq" id="XP_005781658.1">
    <property type="nucleotide sequence ID" value="XM_005781601.1"/>
</dbReference>
<dbReference type="EnsemblProtists" id="EOD29229">
    <property type="protein sequence ID" value="EOD29229"/>
    <property type="gene ID" value="EMIHUDRAFT_462990"/>
</dbReference>
<dbReference type="Proteomes" id="UP000013827">
    <property type="component" value="Unassembled WGS sequence"/>
</dbReference>